<protein>
    <recommendedName>
        <fullName evidence="1">RNase H type-1 domain-containing protein</fullName>
    </recommendedName>
</protein>
<evidence type="ECO:0000313" key="3">
    <source>
        <dbReference type="Proteomes" id="UP000507222"/>
    </source>
</evidence>
<dbReference type="Proteomes" id="UP000507222">
    <property type="component" value="Unassembled WGS sequence"/>
</dbReference>
<dbReference type="EMBL" id="CAEKDK010000001">
    <property type="protein sequence ID" value="CAB4263824.1"/>
    <property type="molecule type" value="Genomic_DNA"/>
</dbReference>
<dbReference type="GO" id="GO:0003676">
    <property type="term" value="F:nucleic acid binding"/>
    <property type="evidence" value="ECO:0007669"/>
    <property type="project" value="InterPro"/>
</dbReference>
<evidence type="ECO:0000259" key="1">
    <source>
        <dbReference type="Pfam" id="PF13456"/>
    </source>
</evidence>
<dbReference type="Pfam" id="PF13456">
    <property type="entry name" value="RVT_3"/>
    <property type="match status" value="1"/>
</dbReference>
<name>A0A6J5TJ87_PRUAR</name>
<proteinExistence type="predicted"/>
<evidence type="ECO:0000313" key="2">
    <source>
        <dbReference type="EMBL" id="CAB4263824.1"/>
    </source>
</evidence>
<dbReference type="InterPro" id="IPR002156">
    <property type="entry name" value="RNaseH_domain"/>
</dbReference>
<dbReference type="GO" id="GO:0004523">
    <property type="term" value="F:RNA-DNA hybrid ribonuclease activity"/>
    <property type="evidence" value="ECO:0007669"/>
    <property type="project" value="InterPro"/>
</dbReference>
<organism evidence="2 3">
    <name type="scientific">Prunus armeniaca</name>
    <name type="common">Apricot</name>
    <name type="synonym">Armeniaca vulgaris</name>
    <dbReference type="NCBI Taxonomy" id="36596"/>
    <lineage>
        <taxon>Eukaryota</taxon>
        <taxon>Viridiplantae</taxon>
        <taxon>Streptophyta</taxon>
        <taxon>Embryophyta</taxon>
        <taxon>Tracheophyta</taxon>
        <taxon>Spermatophyta</taxon>
        <taxon>Magnoliopsida</taxon>
        <taxon>eudicotyledons</taxon>
        <taxon>Gunneridae</taxon>
        <taxon>Pentapetalae</taxon>
        <taxon>rosids</taxon>
        <taxon>fabids</taxon>
        <taxon>Rosales</taxon>
        <taxon>Rosaceae</taxon>
        <taxon>Amygdaloideae</taxon>
        <taxon>Amygdaleae</taxon>
        <taxon>Prunus</taxon>
    </lineage>
</organism>
<dbReference type="AlphaFoldDB" id="A0A6J5TJ87"/>
<reference evidence="2 3" key="1">
    <citation type="submission" date="2020-05" db="EMBL/GenBank/DDBJ databases">
        <authorList>
            <person name="Campoy J."/>
            <person name="Schneeberger K."/>
            <person name="Spophaly S."/>
        </authorList>
    </citation>
    <scope>NUCLEOTIDE SEQUENCE [LARGE SCALE GENOMIC DNA]</scope>
    <source>
        <strain evidence="2">PruArmRojPasFocal</strain>
    </source>
</reference>
<sequence>MLSWSLLLSRGLPPLRLVNTWRCKDICCPCFDCYLEWPGVVIRSSDGHLCGGSVESKLCQSALVVEAEATLCGLNLALHSNLRKAGINGNHGNHAWTILPILVEIWSMETMFDSVEWLWIPREKKIAASIVLGVVHRVTWLDQPPPSLMYVLTSDGLPCPPRGGIRPCLSIARSASQQC</sequence>
<accession>A0A6J5TJ87</accession>
<gene>
    <name evidence="2" type="ORF">CURHAP_LOCUS4989</name>
</gene>
<feature type="domain" description="RNase H type-1" evidence="1">
    <location>
        <begin position="39"/>
        <end position="128"/>
    </location>
</feature>